<feature type="compositionally biased region" description="Acidic residues" evidence="2">
    <location>
        <begin position="77"/>
        <end position="94"/>
    </location>
</feature>
<feature type="region of interest" description="Disordered" evidence="2">
    <location>
        <begin position="36"/>
        <end position="55"/>
    </location>
</feature>
<evidence type="ECO:0000256" key="2">
    <source>
        <dbReference type="SAM" id="MobiDB-lite"/>
    </source>
</evidence>
<sequence length="675" mass="77527">MVQASGDSQAHELLKREIISLGGDLDDFELLKKVEDGEEEEWRPKKEKDGQDTFDDSEFKQFFAKLDFATAKKSEEADNDVEEVKDEPVEEEEVHEPISYMEVPEKLISCVSKAKVIPKKFSVIRFEEEQTWYEARDDFVKEQRIAEGSEEKSLDQNGKFIRVLRERAEKLLKIESEVGAAKERKFFQMAAESGTQKDKVAAMVLRVQNAPISNHTVLDQLVKIVRKRVRREFVLASSHVKDLFLSSILPCSRPLREFHENTELLLFAAENVDTQDGTRALLFAIYEDYAKKQFGFFLDGLDEVLSDPIEEMKIVSLQIIKTLLEEQPEAEGRLLNCIVNKIGDPKKKVVDRASKFITDLLFKHPNMQEVVGYEIENFLWRSNQSDTSVLAGINLLNQFVFSSDRHEVPTRLIRVYFQFFQSEIAKNQKRDKKTELSQKILFSLLTGVNRAFPYVTDSDDADLATHINNTFSLVHQGTFTVALQALSFLFQAFNSREELGDRFYNSLYRLLLRPELGTEQKRHTVLLNLLYRTLSEDKNITRGKSFIKRVLSICHSSKTPFQAGSLVFVGHLLNEKPVWRSLVCAKDGPQTAIGGLDQLKDSKFDDDSDEEENFVDADKLESENTEKKTASDKDKSKGWHHREKVTRNNFDAWARNPSYTNVDGEKAWELVSMAN</sequence>
<dbReference type="FunCoup" id="E4Y279">
    <property type="interactions" value="68"/>
</dbReference>
<dbReference type="InParanoid" id="E4Y279"/>
<evidence type="ECO:0000313" key="4">
    <source>
        <dbReference type="EMBL" id="CBY15973.1"/>
    </source>
</evidence>
<dbReference type="InterPro" id="IPR016024">
    <property type="entry name" value="ARM-type_fold"/>
</dbReference>
<evidence type="ECO:0000313" key="5">
    <source>
        <dbReference type="Proteomes" id="UP000001307"/>
    </source>
</evidence>
<dbReference type="Pfam" id="PF03914">
    <property type="entry name" value="CBF"/>
    <property type="match status" value="1"/>
</dbReference>
<keyword evidence="5" id="KW-1185">Reference proteome</keyword>
<evidence type="ECO:0000256" key="1">
    <source>
        <dbReference type="ARBA" id="ARBA00007797"/>
    </source>
</evidence>
<protein>
    <recommendedName>
        <fullName evidence="3">CCAAT-binding factor domain-containing protein</fullName>
    </recommendedName>
</protein>
<dbReference type="PANTHER" id="PTHR12048:SF0">
    <property type="entry name" value="CCAAT_ENHANCER-BINDING PROTEIN ZETA"/>
    <property type="match status" value="1"/>
</dbReference>
<feature type="domain" description="CCAAT-binding factor" evidence="3">
    <location>
        <begin position="482"/>
        <end position="674"/>
    </location>
</feature>
<feature type="compositionally biased region" description="Basic and acidic residues" evidence="2">
    <location>
        <begin position="42"/>
        <end position="51"/>
    </location>
</feature>
<accession>E4Y279</accession>
<reference evidence="4" key="1">
    <citation type="journal article" date="2010" name="Science">
        <title>Plasticity of animal genome architecture unmasked by rapid evolution of a pelagic tunicate.</title>
        <authorList>
            <person name="Denoeud F."/>
            <person name="Henriet S."/>
            <person name="Mungpakdee S."/>
            <person name="Aury J.M."/>
            <person name="Da Silva C."/>
            <person name="Brinkmann H."/>
            <person name="Mikhaleva J."/>
            <person name="Olsen L.C."/>
            <person name="Jubin C."/>
            <person name="Canestro C."/>
            <person name="Bouquet J.M."/>
            <person name="Danks G."/>
            <person name="Poulain J."/>
            <person name="Campsteijn C."/>
            <person name="Adamski M."/>
            <person name="Cross I."/>
            <person name="Yadetie F."/>
            <person name="Muffato M."/>
            <person name="Louis A."/>
            <person name="Butcher S."/>
            <person name="Tsagkogeorga G."/>
            <person name="Konrad A."/>
            <person name="Singh S."/>
            <person name="Jensen M.F."/>
            <person name="Cong E.H."/>
            <person name="Eikeseth-Otteraa H."/>
            <person name="Noel B."/>
            <person name="Anthouard V."/>
            <person name="Porcel B.M."/>
            <person name="Kachouri-Lafond R."/>
            <person name="Nishino A."/>
            <person name="Ugolini M."/>
            <person name="Chourrout P."/>
            <person name="Nishida H."/>
            <person name="Aasland R."/>
            <person name="Huzurbazar S."/>
            <person name="Westhof E."/>
            <person name="Delsuc F."/>
            <person name="Lehrach H."/>
            <person name="Reinhardt R."/>
            <person name="Weissenbach J."/>
            <person name="Roy S.W."/>
            <person name="Artiguenave F."/>
            <person name="Postlethwait J.H."/>
            <person name="Manak J.R."/>
            <person name="Thompson E.M."/>
            <person name="Jaillon O."/>
            <person name="Du Pasquier L."/>
            <person name="Boudinot P."/>
            <person name="Liberles D.A."/>
            <person name="Volff J.N."/>
            <person name="Philippe H."/>
            <person name="Lenhard B."/>
            <person name="Roest Crollius H."/>
            <person name="Wincker P."/>
            <person name="Chourrout D."/>
        </authorList>
    </citation>
    <scope>NUCLEOTIDE SEQUENCE [LARGE SCALE GENOMIC DNA]</scope>
</reference>
<dbReference type="InterPro" id="IPR005612">
    <property type="entry name" value="CCAAT-binding_factor"/>
</dbReference>
<feature type="compositionally biased region" description="Acidic residues" evidence="2">
    <location>
        <begin position="606"/>
        <end position="615"/>
    </location>
</feature>
<name>E4Y279_OIKDI</name>
<dbReference type="OrthoDB" id="28947at2759"/>
<feature type="compositionally biased region" description="Basic and acidic residues" evidence="2">
    <location>
        <begin position="616"/>
        <end position="637"/>
    </location>
</feature>
<dbReference type="PANTHER" id="PTHR12048">
    <property type="entry name" value="CCAAT-BINDING FACTOR-RELATED"/>
    <property type="match status" value="1"/>
</dbReference>
<dbReference type="Proteomes" id="UP000001307">
    <property type="component" value="Unassembled WGS sequence"/>
</dbReference>
<evidence type="ECO:0000259" key="3">
    <source>
        <dbReference type="Pfam" id="PF03914"/>
    </source>
</evidence>
<dbReference type="GO" id="GO:0005634">
    <property type="term" value="C:nucleus"/>
    <property type="evidence" value="ECO:0007669"/>
    <property type="project" value="UniProtKB-ARBA"/>
</dbReference>
<dbReference type="SUPFAM" id="SSF48371">
    <property type="entry name" value="ARM repeat"/>
    <property type="match status" value="1"/>
</dbReference>
<dbReference type="InterPro" id="IPR040155">
    <property type="entry name" value="CEBPZ/Mak21-like"/>
</dbReference>
<dbReference type="EMBL" id="FN653779">
    <property type="protein sequence ID" value="CBY15973.1"/>
    <property type="molecule type" value="Genomic_DNA"/>
</dbReference>
<gene>
    <name evidence="4" type="ORF">GSOID_T00016270001</name>
</gene>
<feature type="region of interest" description="Disordered" evidence="2">
    <location>
        <begin position="72"/>
        <end position="96"/>
    </location>
</feature>
<feature type="non-terminal residue" evidence="4">
    <location>
        <position position="675"/>
    </location>
</feature>
<feature type="region of interest" description="Disordered" evidence="2">
    <location>
        <begin position="605"/>
        <end position="647"/>
    </location>
</feature>
<dbReference type="AlphaFoldDB" id="E4Y279"/>
<comment type="similarity">
    <text evidence="1">Belongs to the CBF/MAK21 family.</text>
</comment>
<organism evidence="4">
    <name type="scientific">Oikopleura dioica</name>
    <name type="common">Tunicate</name>
    <dbReference type="NCBI Taxonomy" id="34765"/>
    <lineage>
        <taxon>Eukaryota</taxon>
        <taxon>Metazoa</taxon>
        <taxon>Chordata</taxon>
        <taxon>Tunicata</taxon>
        <taxon>Appendicularia</taxon>
        <taxon>Copelata</taxon>
        <taxon>Oikopleuridae</taxon>
        <taxon>Oikopleura</taxon>
    </lineage>
</organism>
<proteinExistence type="inferred from homology"/>